<dbReference type="Gene3D" id="1.10.260.40">
    <property type="entry name" value="lambda repressor-like DNA-binding domains"/>
    <property type="match status" value="1"/>
</dbReference>
<keyword evidence="2" id="KW-1133">Transmembrane helix</keyword>
<keyword evidence="2" id="KW-0472">Membrane</keyword>
<sequence length="169" mass="19696">MNQQKIGIFLKELRKQKGLTQQQFAEIVNVSNRTVSRWENGNNLPDLDILIEISDYYEIDLRELLDGERKDEKMNKEAEEIALKAVEYTNNEMEHHTRRVQWLLLTGAVFWFVSQLIQHTELVQITIISNFSAFAEGAACGMVICGIIATSRYGKRLRDLKVRLLKRQR</sequence>
<feature type="domain" description="HTH cro/C1-type" evidence="3">
    <location>
        <begin position="10"/>
        <end position="64"/>
    </location>
</feature>
<dbReference type="InterPro" id="IPR001387">
    <property type="entry name" value="Cro/C1-type_HTH"/>
</dbReference>
<dbReference type="CDD" id="cd00093">
    <property type="entry name" value="HTH_XRE"/>
    <property type="match status" value="1"/>
</dbReference>
<dbReference type="SMART" id="SM00530">
    <property type="entry name" value="HTH_XRE"/>
    <property type="match status" value="1"/>
</dbReference>
<reference evidence="4" key="1">
    <citation type="submission" date="2020-10" db="EMBL/GenBank/DDBJ databases">
        <authorList>
            <person name="Gilroy R."/>
        </authorList>
    </citation>
    <scope>NUCLEOTIDE SEQUENCE</scope>
    <source>
        <strain evidence="4">ChiSxjej1B13-7041</strain>
    </source>
</reference>
<evidence type="ECO:0000313" key="5">
    <source>
        <dbReference type="Proteomes" id="UP000886841"/>
    </source>
</evidence>
<dbReference type="SUPFAM" id="SSF47413">
    <property type="entry name" value="lambda repressor-like DNA-binding domains"/>
    <property type="match status" value="1"/>
</dbReference>
<dbReference type="PANTHER" id="PTHR46558">
    <property type="entry name" value="TRACRIPTIONAL REGULATORY PROTEIN-RELATED-RELATED"/>
    <property type="match status" value="1"/>
</dbReference>
<proteinExistence type="predicted"/>
<keyword evidence="1" id="KW-0238">DNA-binding</keyword>
<feature type="transmembrane region" description="Helical" evidence="2">
    <location>
        <begin position="123"/>
        <end position="149"/>
    </location>
</feature>
<feature type="transmembrane region" description="Helical" evidence="2">
    <location>
        <begin position="100"/>
        <end position="117"/>
    </location>
</feature>
<keyword evidence="2" id="KW-0812">Transmembrane</keyword>
<dbReference type="AlphaFoldDB" id="A0A9D1EKD5"/>
<dbReference type="EMBL" id="DVHU01000076">
    <property type="protein sequence ID" value="HIR93396.1"/>
    <property type="molecule type" value="Genomic_DNA"/>
</dbReference>
<dbReference type="Pfam" id="PF01381">
    <property type="entry name" value="HTH_3"/>
    <property type="match status" value="1"/>
</dbReference>
<evidence type="ECO:0000259" key="3">
    <source>
        <dbReference type="PROSITE" id="PS50943"/>
    </source>
</evidence>
<dbReference type="Proteomes" id="UP000886841">
    <property type="component" value="Unassembled WGS sequence"/>
</dbReference>
<gene>
    <name evidence="4" type="ORF">IAB98_08280</name>
</gene>
<accession>A0A9D1EKD5</accession>
<dbReference type="InterPro" id="IPR010982">
    <property type="entry name" value="Lambda_DNA-bd_dom_sf"/>
</dbReference>
<evidence type="ECO:0000256" key="2">
    <source>
        <dbReference type="SAM" id="Phobius"/>
    </source>
</evidence>
<evidence type="ECO:0000313" key="4">
    <source>
        <dbReference type="EMBL" id="HIR93396.1"/>
    </source>
</evidence>
<dbReference type="PANTHER" id="PTHR46558:SF11">
    <property type="entry name" value="HTH-TYPE TRANSCRIPTIONAL REGULATOR XRE"/>
    <property type="match status" value="1"/>
</dbReference>
<dbReference type="PROSITE" id="PS50943">
    <property type="entry name" value="HTH_CROC1"/>
    <property type="match status" value="1"/>
</dbReference>
<name>A0A9D1EKD5_9FIRM</name>
<reference evidence="4" key="2">
    <citation type="journal article" date="2021" name="PeerJ">
        <title>Extensive microbial diversity within the chicken gut microbiome revealed by metagenomics and culture.</title>
        <authorList>
            <person name="Gilroy R."/>
            <person name="Ravi A."/>
            <person name="Getino M."/>
            <person name="Pursley I."/>
            <person name="Horton D.L."/>
            <person name="Alikhan N.F."/>
            <person name="Baker D."/>
            <person name="Gharbi K."/>
            <person name="Hall N."/>
            <person name="Watson M."/>
            <person name="Adriaenssens E.M."/>
            <person name="Foster-Nyarko E."/>
            <person name="Jarju S."/>
            <person name="Secka A."/>
            <person name="Antonio M."/>
            <person name="Oren A."/>
            <person name="Chaudhuri R.R."/>
            <person name="La Ragione R."/>
            <person name="Hildebrand F."/>
            <person name="Pallen M.J."/>
        </authorList>
    </citation>
    <scope>NUCLEOTIDE SEQUENCE</scope>
    <source>
        <strain evidence="4">ChiSxjej1B13-7041</strain>
    </source>
</reference>
<comment type="caution">
    <text evidence="4">The sequence shown here is derived from an EMBL/GenBank/DDBJ whole genome shotgun (WGS) entry which is preliminary data.</text>
</comment>
<organism evidence="4 5">
    <name type="scientific">Candidatus Egerieimonas intestinavium</name>
    <dbReference type="NCBI Taxonomy" id="2840777"/>
    <lineage>
        <taxon>Bacteria</taxon>
        <taxon>Bacillati</taxon>
        <taxon>Bacillota</taxon>
        <taxon>Clostridia</taxon>
        <taxon>Lachnospirales</taxon>
        <taxon>Lachnospiraceae</taxon>
        <taxon>Lachnospiraceae incertae sedis</taxon>
        <taxon>Candidatus Egerieimonas</taxon>
    </lineage>
</organism>
<dbReference type="GO" id="GO:0003677">
    <property type="term" value="F:DNA binding"/>
    <property type="evidence" value="ECO:0007669"/>
    <property type="project" value="UniProtKB-KW"/>
</dbReference>
<protein>
    <submittedName>
        <fullName evidence="4">Helix-turn-helix transcriptional regulator</fullName>
    </submittedName>
</protein>
<evidence type="ECO:0000256" key="1">
    <source>
        <dbReference type="ARBA" id="ARBA00023125"/>
    </source>
</evidence>